<proteinExistence type="predicted"/>
<comment type="caution">
    <text evidence="1">The sequence shown here is derived from an EMBL/GenBank/DDBJ whole genome shotgun (WGS) entry which is preliminary data.</text>
</comment>
<name>A0ABS7P6V1_9NOCA</name>
<reference evidence="1 2" key="1">
    <citation type="submission" date="2020-06" db="EMBL/GenBank/DDBJ databases">
        <title>Taxonomy, biology and ecology of Rhodococcus bacteria occurring in California pistachio and other woody hosts as revealed by genome sequence analyses.</title>
        <authorList>
            <person name="Gai Y."/>
            <person name="Riely B."/>
        </authorList>
    </citation>
    <scope>NUCLEOTIDE SEQUENCE [LARGE SCALE GENOMIC DNA]</scope>
    <source>
        <strain evidence="1 2">BP-281</strain>
    </source>
</reference>
<sequence length="181" mass="20311">MTPRTVDHGDPLPPGWTYLDRKQDDEAWSRFRAAFGALRPGLHADAWPAITEPAPSVTFDLRFDATAVPAIWAARMEAINAETARCLLGIADPPEVVVLDWQHPGYRLDLAEHVSARDATWRVPVYPDRDYYTFVLPDFSEGTFGHPWEQSPCVFGPRLVDTLAATLSTWLPVLRVDGRTQ</sequence>
<evidence type="ECO:0000313" key="2">
    <source>
        <dbReference type="Proteomes" id="UP000825228"/>
    </source>
</evidence>
<accession>A0ABS7P6V1</accession>
<keyword evidence="2" id="KW-1185">Reference proteome</keyword>
<evidence type="ECO:0000313" key="1">
    <source>
        <dbReference type="EMBL" id="MBY6368146.1"/>
    </source>
</evidence>
<dbReference type="Proteomes" id="UP000825228">
    <property type="component" value="Unassembled WGS sequence"/>
</dbReference>
<dbReference type="RefSeq" id="WP_222685588.1">
    <property type="nucleotide sequence ID" value="NZ_JABUBT010000062.1"/>
</dbReference>
<protein>
    <submittedName>
        <fullName evidence="1">DUF2716 domain-containing protein</fullName>
    </submittedName>
</protein>
<dbReference type="Pfam" id="PF10898">
    <property type="entry name" value="DUF2716"/>
    <property type="match status" value="1"/>
</dbReference>
<organism evidence="1 2">
    <name type="scientific">Rhodococcoides corynebacterioides</name>
    <dbReference type="NCBI Taxonomy" id="53972"/>
    <lineage>
        <taxon>Bacteria</taxon>
        <taxon>Bacillati</taxon>
        <taxon>Actinomycetota</taxon>
        <taxon>Actinomycetes</taxon>
        <taxon>Mycobacteriales</taxon>
        <taxon>Nocardiaceae</taxon>
        <taxon>Rhodococcoides</taxon>
    </lineage>
</organism>
<gene>
    <name evidence="1" type="ORF">HQ603_15430</name>
</gene>
<dbReference type="EMBL" id="JABUBU010000019">
    <property type="protein sequence ID" value="MBY6368146.1"/>
    <property type="molecule type" value="Genomic_DNA"/>
</dbReference>
<dbReference type="InterPro" id="IPR020323">
    <property type="entry name" value="DUF2716"/>
</dbReference>